<protein>
    <submittedName>
        <fullName evidence="3">Aminotransferase class V-fold PLP-dependent enzyme</fullName>
    </submittedName>
</protein>
<dbReference type="Pfam" id="PF01041">
    <property type="entry name" value="DegT_DnrJ_EryC1"/>
    <property type="match status" value="1"/>
</dbReference>
<dbReference type="AlphaFoldDB" id="A0A6B1DUT4"/>
<dbReference type="Gene3D" id="3.40.640.10">
    <property type="entry name" value="Type I PLP-dependent aspartate aminotransferase-like (Major domain)"/>
    <property type="match status" value="1"/>
</dbReference>
<dbReference type="GO" id="GO:0030170">
    <property type="term" value="F:pyridoxal phosphate binding"/>
    <property type="evidence" value="ECO:0007669"/>
    <property type="project" value="TreeGrafter"/>
</dbReference>
<gene>
    <name evidence="3" type="ORF">F4Y08_10545</name>
</gene>
<dbReference type="Gene3D" id="3.90.1150.10">
    <property type="entry name" value="Aspartate Aminotransferase, domain 1"/>
    <property type="match status" value="1"/>
</dbReference>
<dbReference type="GO" id="GO:0008483">
    <property type="term" value="F:transaminase activity"/>
    <property type="evidence" value="ECO:0007669"/>
    <property type="project" value="UniProtKB-KW"/>
</dbReference>
<proteinExistence type="inferred from homology"/>
<keyword evidence="3" id="KW-0032">Aminotransferase</keyword>
<keyword evidence="3" id="KW-0808">Transferase</keyword>
<dbReference type="InterPro" id="IPR000653">
    <property type="entry name" value="DegT/StrS_aminotransferase"/>
</dbReference>
<evidence type="ECO:0000313" key="3">
    <source>
        <dbReference type="EMBL" id="MYD90756.1"/>
    </source>
</evidence>
<feature type="region of interest" description="Disordered" evidence="2">
    <location>
        <begin position="1"/>
        <end position="27"/>
    </location>
</feature>
<comment type="caution">
    <text evidence="3">The sequence shown here is derived from an EMBL/GenBank/DDBJ whole genome shotgun (WGS) entry which is preliminary data.</text>
</comment>
<reference evidence="3" key="1">
    <citation type="submission" date="2019-09" db="EMBL/GenBank/DDBJ databases">
        <title>Characterisation of the sponge microbiome using genome-centric metagenomics.</title>
        <authorList>
            <person name="Engelberts J.P."/>
            <person name="Robbins S.J."/>
            <person name="De Goeij J.M."/>
            <person name="Aranda M."/>
            <person name="Bell S.C."/>
            <person name="Webster N.S."/>
        </authorList>
    </citation>
    <scope>NUCLEOTIDE SEQUENCE</scope>
    <source>
        <strain evidence="3">SB0662_bin_9</strain>
    </source>
</reference>
<dbReference type="PANTHER" id="PTHR30244">
    <property type="entry name" value="TRANSAMINASE"/>
    <property type="match status" value="1"/>
</dbReference>
<dbReference type="InterPro" id="IPR015421">
    <property type="entry name" value="PyrdxlP-dep_Trfase_major"/>
</dbReference>
<dbReference type="PANTHER" id="PTHR30244:SF34">
    <property type="entry name" value="DTDP-4-AMINO-4,6-DIDEOXYGALACTOSE TRANSAMINASE"/>
    <property type="match status" value="1"/>
</dbReference>
<dbReference type="InterPro" id="IPR015422">
    <property type="entry name" value="PyrdxlP-dep_Trfase_small"/>
</dbReference>
<organism evidence="3">
    <name type="scientific">Caldilineaceae bacterium SB0662_bin_9</name>
    <dbReference type="NCBI Taxonomy" id="2605258"/>
    <lineage>
        <taxon>Bacteria</taxon>
        <taxon>Bacillati</taxon>
        <taxon>Chloroflexota</taxon>
        <taxon>Caldilineae</taxon>
        <taxon>Caldilineales</taxon>
        <taxon>Caldilineaceae</taxon>
    </lineage>
</organism>
<dbReference type="SUPFAM" id="SSF53383">
    <property type="entry name" value="PLP-dependent transferases"/>
    <property type="match status" value="1"/>
</dbReference>
<dbReference type="EMBL" id="VXPY01000077">
    <property type="protein sequence ID" value="MYD90756.1"/>
    <property type="molecule type" value="Genomic_DNA"/>
</dbReference>
<keyword evidence="1" id="KW-0663">Pyridoxal phosphate</keyword>
<comment type="similarity">
    <text evidence="1">Belongs to the DegT/DnrJ/EryC1 family.</text>
</comment>
<evidence type="ECO:0000256" key="1">
    <source>
        <dbReference type="RuleBase" id="RU004508"/>
    </source>
</evidence>
<dbReference type="GO" id="GO:0000271">
    <property type="term" value="P:polysaccharide biosynthetic process"/>
    <property type="evidence" value="ECO:0007669"/>
    <property type="project" value="TreeGrafter"/>
</dbReference>
<sequence length="482" mass="51411">MGANGAGKHCSVTASRRPPTPCRGSPMAKQALASSLALNGGPKAVSQIVGQPQPKIGVDEFMSIAQRFGFSGAVQEEIRAVISNEDLGPGPNLARYATARPSQTKGEAFEALARRMFGVPFALGVSSGTAALHSAFVAAGVGPDTEVICPAIGFYATAAAVVQSKGVPVFCDVDESLGIDPTQIEALITPRTVAIAPTHVMGSVCDMGSVMEIARKHGLKVVEDCAQSPGGRFRSQWVGTFGDLGCFSISCYKIVGGGEGGLVLTGDRRLWERANQLAECGGLWRTDRFAPPRYEGELFSGTNYRMSELEAAVDVVQLEKLPQIVDRHHTVKMSILHGLKTYREITPQKLNDPDGEIGYLLLFFPESTALGRKLVEALNAEGIPCGIRGMNAPPDWHIYSDMYPITTQSGTMASDHPFAHAADGVATYVRGACPVADDLFARCVTIRLDQWWAPEDCDAIAAGINKVFSAYCTEDTAGMPWI</sequence>
<evidence type="ECO:0000256" key="2">
    <source>
        <dbReference type="SAM" id="MobiDB-lite"/>
    </source>
</evidence>
<name>A0A6B1DUT4_9CHLR</name>
<dbReference type="InterPro" id="IPR015424">
    <property type="entry name" value="PyrdxlP-dep_Trfase"/>
</dbReference>
<accession>A0A6B1DUT4</accession>